<feature type="short sequence motif" description="DGA/G" evidence="4">
    <location>
        <begin position="165"/>
        <end position="167"/>
    </location>
</feature>
<keyword evidence="8" id="KW-1185">Reference proteome</keyword>
<comment type="caution">
    <text evidence="7">The sequence shown here is derived from an EMBL/GenBank/DDBJ whole genome shotgun (WGS) entry which is preliminary data.</text>
</comment>
<dbReference type="InterPro" id="IPR033562">
    <property type="entry name" value="PLPL"/>
</dbReference>
<feature type="active site" description="Proton acceptor" evidence="4">
    <location>
        <position position="579"/>
    </location>
</feature>
<dbReference type="GO" id="GO:0005737">
    <property type="term" value="C:cytoplasm"/>
    <property type="evidence" value="ECO:0007669"/>
    <property type="project" value="TreeGrafter"/>
</dbReference>
<dbReference type="Gene3D" id="3.40.1090.10">
    <property type="entry name" value="Cytosolic phospholipase A2 catalytic domain"/>
    <property type="match status" value="4"/>
</dbReference>
<evidence type="ECO:0000313" key="8">
    <source>
        <dbReference type="Proteomes" id="UP001249851"/>
    </source>
</evidence>
<feature type="domain" description="PNPLA" evidence="6">
    <location>
        <begin position="423"/>
        <end position="592"/>
    </location>
</feature>
<dbReference type="InterPro" id="IPR002641">
    <property type="entry name" value="PNPLA_dom"/>
</dbReference>
<feature type="region of interest" description="Disordered" evidence="5">
    <location>
        <begin position="808"/>
        <end position="856"/>
    </location>
</feature>
<keyword evidence="4" id="KW-0442">Lipid degradation</keyword>
<dbReference type="AlphaFoldDB" id="A0AAD9QXY5"/>
<dbReference type="GO" id="GO:0004806">
    <property type="term" value="F:triacylglycerol lipase activity"/>
    <property type="evidence" value="ECO:0007669"/>
    <property type="project" value="UniProtKB-EC"/>
</dbReference>
<dbReference type="Pfam" id="PF01734">
    <property type="entry name" value="Patatin"/>
    <property type="match status" value="2"/>
</dbReference>
<dbReference type="PANTHER" id="PTHR12406:SF41">
    <property type="entry name" value="BRUMMER, ISOFORM B-RELATED"/>
    <property type="match status" value="1"/>
</dbReference>
<evidence type="ECO:0000256" key="5">
    <source>
        <dbReference type="SAM" id="MobiDB-lite"/>
    </source>
</evidence>
<dbReference type="FunFam" id="3.40.1090.10:FF:000003">
    <property type="entry name" value="Patatin-like phospholipase domain-containing protein 2"/>
    <property type="match status" value="1"/>
</dbReference>
<reference evidence="7" key="1">
    <citation type="journal article" date="2023" name="G3 (Bethesda)">
        <title>Whole genome assembly and annotation of the endangered Caribbean coral Acropora cervicornis.</title>
        <authorList>
            <person name="Selwyn J.D."/>
            <person name="Vollmer S.V."/>
        </authorList>
    </citation>
    <scope>NUCLEOTIDE SEQUENCE</scope>
    <source>
        <strain evidence="7">K2</strain>
    </source>
</reference>
<feature type="short sequence motif" description="GXGXXG" evidence="4">
    <location>
        <begin position="427"/>
        <end position="432"/>
    </location>
</feature>
<dbReference type="PROSITE" id="PS51635">
    <property type="entry name" value="PNPLA"/>
    <property type="match status" value="2"/>
</dbReference>
<evidence type="ECO:0000313" key="7">
    <source>
        <dbReference type="EMBL" id="KAK2569397.1"/>
    </source>
</evidence>
<dbReference type="GO" id="GO:0055088">
    <property type="term" value="P:lipid homeostasis"/>
    <property type="evidence" value="ECO:0007669"/>
    <property type="project" value="TreeGrafter"/>
</dbReference>
<feature type="active site" description="Nucleophile" evidence="4">
    <location>
        <position position="460"/>
    </location>
</feature>
<evidence type="ECO:0000256" key="1">
    <source>
        <dbReference type="ARBA" id="ARBA00013279"/>
    </source>
</evidence>
<gene>
    <name evidence="7" type="ORF">P5673_006323</name>
</gene>
<feature type="active site" description="Proton acceptor" evidence="4">
    <location>
        <position position="165"/>
    </location>
</feature>
<dbReference type="GO" id="GO:0019433">
    <property type="term" value="P:triglyceride catabolic process"/>
    <property type="evidence" value="ECO:0007669"/>
    <property type="project" value="TreeGrafter"/>
</dbReference>
<proteinExistence type="predicted"/>
<sequence>MSDVQDLNLTFSGCGFLGLYHLGVISSLRDNAPALLKRVKCYGGASAGGIAAMALLLDLSISDTSEFVVRIVKRANQLTLGTLHPSFDVVGTLRRTFERIVPENAHKLVNGKLHISLTRVCDMQNVVVSEFASKEELIEVLLATSFVPLWSGVLPMPFRGKYYVDGGITDNLPQHFSGVTITVSPFSGQCDICPKDGSSNDAHIDFMNTSVQVTLQNLYRASKALFPPQQDTLFKMCVNGYRDTLTFLRAHYPDMLKKRAALPPPPLPLQYIPETLSTSESVFSSWEEESLSSSGSSEIDTDEEGESNLVLTLYQTSDTMTEAELWSCYFIRRIFWVVKLAAKPMLQFVPKVEKTGNSFLDQLLSTLYMVIHTYQDKHRVQCEQHQLETDKKQKKSCSAEWCIIDMEITIEMNSMEEQKDFNLTFSGCGFLGIYHIGVMSCLKENAVDFLKRVRCYGGASAGAFAAAGLVMDLSIQEVAEPVIRLTNRAKSLSFGPLHPSFQLVQAVRTAFQKMLPDNAHEIASGRLHISLTRVPDFTNLIVSEFSSKDDLIEALVATSFVPLYSGIFPSIFRGEYYVDGGISDNLPQHFTEGETITVSPFSGENDICPKDTSSNDIHIELRNTSMQLTFQNFYRFSRALFPPHQDILANICRQGYWDALRFLQEHPSLLTKQSLRSTPSMPPLDILQTNANFSCSEGACFTSNSQESSSMRSQIHTEEIDDILYEAFNTTMERELWSCYLIRRSLYVAKLLSKPCTITLHQFLVVLRLCLESLASMDKTGIKYIDKLLAIISMIVYTYGNKHQVQRWGGRPSSQNSSDIPSSVNVSPSTDRCGKCGSEDGNLLSENNTSSTEPMEERYVLDFASNSDDLKNDEDKTRLHQLQEPAQKHIPGSVLFCRAIEF</sequence>
<evidence type="ECO:0000256" key="4">
    <source>
        <dbReference type="PROSITE-ProRule" id="PRU01161"/>
    </source>
</evidence>
<reference evidence="7" key="2">
    <citation type="journal article" date="2023" name="Science">
        <title>Genomic signatures of disease resistance in endangered staghorn corals.</title>
        <authorList>
            <person name="Vollmer S.V."/>
            <person name="Selwyn J.D."/>
            <person name="Despard B.A."/>
            <person name="Roesel C.L."/>
        </authorList>
    </citation>
    <scope>NUCLEOTIDE SEQUENCE</scope>
    <source>
        <strain evidence="7">K2</strain>
    </source>
</reference>
<feature type="short sequence motif" description="GXSXG" evidence="4">
    <location>
        <begin position="458"/>
        <end position="462"/>
    </location>
</feature>
<dbReference type="GO" id="GO:0016020">
    <property type="term" value="C:membrane"/>
    <property type="evidence" value="ECO:0007669"/>
    <property type="project" value="TreeGrafter"/>
</dbReference>
<name>A0AAD9QXY5_ACRCE</name>
<dbReference type="SUPFAM" id="SSF52151">
    <property type="entry name" value="FabD/lysophospholipase-like"/>
    <property type="match status" value="2"/>
</dbReference>
<dbReference type="GO" id="GO:0005811">
    <property type="term" value="C:lipid droplet"/>
    <property type="evidence" value="ECO:0007669"/>
    <property type="project" value="TreeGrafter"/>
</dbReference>
<dbReference type="Proteomes" id="UP001249851">
    <property type="component" value="Unassembled WGS sequence"/>
</dbReference>
<evidence type="ECO:0000256" key="3">
    <source>
        <dbReference type="ARBA" id="ARBA00023098"/>
    </source>
</evidence>
<evidence type="ECO:0000256" key="2">
    <source>
        <dbReference type="ARBA" id="ARBA00022801"/>
    </source>
</evidence>
<evidence type="ECO:0000259" key="6">
    <source>
        <dbReference type="PROSITE" id="PS51635"/>
    </source>
</evidence>
<feature type="domain" description="PNPLA" evidence="6">
    <location>
        <begin position="9"/>
        <end position="178"/>
    </location>
</feature>
<protein>
    <recommendedName>
        <fullName evidence="1">triacylglycerol lipase</fullName>
        <ecNumber evidence="1">3.1.1.3</ecNumber>
    </recommendedName>
</protein>
<feature type="short sequence motif" description="GXGXXG" evidence="4">
    <location>
        <begin position="13"/>
        <end position="18"/>
    </location>
</feature>
<feature type="compositionally biased region" description="Low complexity" evidence="5">
    <location>
        <begin position="813"/>
        <end position="823"/>
    </location>
</feature>
<feature type="short sequence motif" description="DGA/G" evidence="4">
    <location>
        <begin position="579"/>
        <end position="581"/>
    </location>
</feature>
<feature type="compositionally biased region" description="Polar residues" evidence="5">
    <location>
        <begin position="844"/>
        <end position="853"/>
    </location>
</feature>
<organism evidence="7 8">
    <name type="scientific">Acropora cervicornis</name>
    <name type="common">Staghorn coral</name>
    <dbReference type="NCBI Taxonomy" id="6130"/>
    <lineage>
        <taxon>Eukaryota</taxon>
        <taxon>Metazoa</taxon>
        <taxon>Cnidaria</taxon>
        <taxon>Anthozoa</taxon>
        <taxon>Hexacorallia</taxon>
        <taxon>Scleractinia</taxon>
        <taxon>Astrocoeniina</taxon>
        <taxon>Acroporidae</taxon>
        <taxon>Acropora</taxon>
    </lineage>
</organism>
<feature type="short sequence motif" description="GXSXG" evidence="4">
    <location>
        <begin position="44"/>
        <end position="48"/>
    </location>
</feature>
<dbReference type="InterPro" id="IPR016035">
    <property type="entry name" value="Acyl_Trfase/lysoPLipase"/>
</dbReference>
<dbReference type="EC" id="3.1.1.3" evidence="1"/>
<accession>A0AAD9QXY5</accession>
<keyword evidence="2 4" id="KW-0378">Hydrolase</keyword>
<dbReference type="PANTHER" id="PTHR12406">
    <property type="entry name" value="CALCIUM-INDEPENDENT PHOSPHOLIPASE A2 IPLA2 -RELATED"/>
    <property type="match status" value="1"/>
</dbReference>
<dbReference type="EMBL" id="JARQWQ010000010">
    <property type="protein sequence ID" value="KAK2569397.1"/>
    <property type="molecule type" value="Genomic_DNA"/>
</dbReference>
<feature type="active site" description="Nucleophile" evidence="4">
    <location>
        <position position="46"/>
    </location>
</feature>
<keyword evidence="3 4" id="KW-0443">Lipid metabolism</keyword>